<dbReference type="Proteomes" id="UP000789831">
    <property type="component" value="Unassembled WGS sequence"/>
</dbReference>
<gene>
    <name evidence="2" type="ORF">AGERDE_LOCUS4280</name>
</gene>
<proteinExistence type="predicted"/>
<reference evidence="2" key="1">
    <citation type="submission" date="2021-06" db="EMBL/GenBank/DDBJ databases">
        <authorList>
            <person name="Kallberg Y."/>
            <person name="Tangrot J."/>
            <person name="Rosling A."/>
        </authorList>
    </citation>
    <scope>NUCLEOTIDE SEQUENCE</scope>
    <source>
        <strain evidence="2">MT106</strain>
    </source>
</reference>
<dbReference type="EMBL" id="CAJVPL010000477">
    <property type="protein sequence ID" value="CAG8501678.1"/>
    <property type="molecule type" value="Genomic_DNA"/>
</dbReference>
<dbReference type="AlphaFoldDB" id="A0A9N8ZNA9"/>
<keyword evidence="3" id="KW-1185">Reference proteome</keyword>
<feature type="region of interest" description="Disordered" evidence="1">
    <location>
        <begin position="1"/>
        <end position="24"/>
    </location>
</feature>
<protein>
    <submittedName>
        <fullName evidence="2">3396_t:CDS:1</fullName>
    </submittedName>
</protein>
<evidence type="ECO:0000256" key="1">
    <source>
        <dbReference type="SAM" id="MobiDB-lite"/>
    </source>
</evidence>
<name>A0A9N8ZNA9_9GLOM</name>
<organism evidence="2 3">
    <name type="scientific">Ambispora gerdemannii</name>
    <dbReference type="NCBI Taxonomy" id="144530"/>
    <lineage>
        <taxon>Eukaryota</taxon>
        <taxon>Fungi</taxon>
        <taxon>Fungi incertae sedis</taxon>
        <taxon>Mucoromycota</taxon>
        <taxon>Glomeromycotina</taxon>
        <taxon>Glomeromycetes</taxon>
        <taxon>Archaeosporales</taxon>
        <taxon>Ambisporaceae</taxon>
        <taxon>Ambispora</taxon>
    </lineage>
</organism>
<sequence length="62" mass="6941">MSTKRKSICSSLGQDSDKEESCSKFNSPKLKARKFREFICIKGNNSAIIAFPLSEVIEKQVS</sequence>
<evidence type="ECO:0000313" key="2">
    <source>
        <dbReference type="EMBL" id="CAG8501678.1"/>
    </source>
</evidence>
<evidence type="ECO:0000313" key="3">
    <source>
        <dbReference type="Proteomes" id="UP000789831"/>
    </source>
</evidence>
<accession>A0A9N8ZNA9</accession>
<comment type="caution">
    <text evidence="2">The sequence shown here is derived from an EMBL/GenBank/DDBJ whole genome shotgun (WGS) entry which is preliminary data.</text>
</comment>